<evidence type="ECO:0000313" key="3">
    <source>
        <dbReference type="Proteomes" id="UP000664357"/>
    </source>
</evidence>
<evidence type="ECO:0000256" key="1">
    <source>
        <dbReference type="SAM" id="MobiDB-lite"/>
    </source>
</evidence>
<dbReference type="Proteomes" id="UP000664357">
    <property type="component" value="Unassembled WGS sequence"/>
</dbReference>
<keyword evidence="3" id="KW-1185">Reference proteome</keyword>
<dbReference type="RefSeq" id="WP_207703589.1">
    <property type="nucleotide sequence ID" value="NZ_JAFREL020000001.1"/>
</dbReference>
<sequence length="59" mass="7027">MVYLLVLILGLIVLVQSYLLFSLMRSQQNLQEKVARLLRTKQRREPERRKTPTERGSTR</sequence>
<comment type="caution">
    <text evidence="2">The sequence shown here is derived from an EMBL/GenBank/DDBJ whole genome shotgun (WGS) entry which is preliminary data.</text>
</comment>
<feature type="compositionally biased region" description="Basic and acidic residues" evidence="1">
    <location>
        <begin position="43"/>
        <end position="59"/>
    </location>
</feature>
<reference evidence="2 3" key="1">
    <citation type="submission" date="2024-02" db="EMBL/GenBank/DDBJ databases">
        <title>The Genome Sequence of Enterococcus sp. DIV0159.</title>
        <authorList>
            <person name="Earl A."/>
            <person name="Manson A."/>
            <person name="Gilmore M."/>
            <person name="Sanders J."/>
            <person name="Shea T."/>
            <person name="Howe W."/>
            <person name="Livny J."/>
            <person name="Cuomo C."/>
            <person name="Neafsey D."/>
            <person name="Birren B."/>
        </authorList>
    </citation>
    <scope>NUCLEOTIDE SEQUENCE [LARGE SCALE GENOMIC DNA]</scope>
    <source>
        <strain evidence="2 3">665A</strain>
    </source>
</reference>
<name>A0ABV0ELZ0_9ENTE</name>
<gene>
    <name evidence="2" type="ORF">JZO67_001592</name>
</gene>
<evidence type="ECO:0000313" key="2">
    <source>
        <dbReference type="EMBL" id="MEO1769641.1"/>
    </source>
</evidence>
<accession>A0ABV0ELZ0</accession>
<protein>
    <submittedName>
        <fullName evidence="2">Uncharacterized protein</fullName>
    </submittedName>
</protein>
<dbReference type="EMBL" id="JAFREL020000001">
    <property type="protein sequence ID" value="MEO1769641.1"/>
    <property type="molecule type" value="Genomic_DNA"/>
</dbReference>
<proteinExistence type="predicted"/>
<feature type="region of interest" description="Disordered" evidence="1">
    <location>
        <begin position="39"/>
        <end position="59"/>
    </location>
</feature>
<organism evidence="2 3">
    <name type="scientific">Candidatus Enterococcus ferrettii</name>
    <dbReference type="NCBI Taxonomy" id="2815324"/>
    <lineage>
        <taxon>Bacteria</taxon>
        <taxon>Bacillati</taxon>
        <taxon>Bacillota</taxon>
        <taxon>Bacilli</taxon>
        <taxon>Lactobacillales</taxon>
        <taxon>Enterococcaceae</taxon>
        <taxon>Enterococcus</taxon>
    </lineage>
</organism>